<dbReference type="SUPFAM" id="SSF52058">
    <property type="entry name" value="L domain-like"/>
    <property type="match status" value="1"/>
</dbReference>
<evidence type="ECO:0000256" key="3">
    <source>
        <dbReference type="ARBA" id="ARBA00022490"/>
    </source>
</evidence>
<evidence type="ECO:0000313" key="8">
    <source>
        <dbReference type="Proteomes" id="UP000051952"/>
    </source>
</evidence>
<evidence type="ECO:0000256" key="4">
    <source>
        <dbReference type="ARBA" id="ARBA00022614"/>
    </source>
</evidence>
<dbReference type="GO" id="GO:0005737">
    <property type="term" value="C:cytoplasm"/>
    <property type="evidence" value="ECO:0007669"/>
    <property type="project" value="UniProtKB-SubCell"/>
</dbReference>
<feature type="region of interest" description="Disordered" evidence="6">
    <location>
        <begin position="44"/>
        <end position="78"/>
    </location>
</feature>
<dbReference type="PANTHER" id="PTHR46545:SF1">
    <property type="entry name" value="LEUCINE-RICH REPEAT-CONTAINING PROTEIN 51"/>
    <property type="match status" value="1"/>
</dbReference>
<feature type="region of interest" description="Disordered" evidence="6">
    <location>
        <begin position="135"/>
        <end position="158"/>
    </location>
</feature>
<feature type="compositionally biased region" description="Low complexity" evidence="6">
    <location>
        <begin position="141"/>
        <end position="153"/>
    </location>
</feature>
<feature type="region of interest" description="Disordered" evidence="6">
    <location>
        <begin position="502"/>
        <end position="554"/>
    </location>
</feature>
<proteinExistence type="predicted"/>
<dbReference type="InterPro" id="IPR032675">
    <property type="entry name" value="LRR_dom_sf"/>
</dbReference>
<comment type="subcellular location">
    <subcellularLocation>
        <location evidence="1">Cytoplasm</location>
    </subcellularLocation>
</comment>
<gene>
    <name evidence="7" type="ORF">BSAL_62660</name>
</gene>
<evidence type="ECO:0000256" key="5">
    <source>
        <dbReference type="ARBA" id="ARBA00022737"/>
    </source>
</evidence>
<evidence type="ECO:0000256" key="6">
    <source>
        <dbReference type="SAM" id="MobiDB-lite"/>
    </source>
</evidence>
<organism evidence="7 8">
    <name type="scientific">Bodo saltans</name>
    <name type="common">Flagellated protozoan</name>
    <dbReference type="NCBI Taxonomy" id="75058"/>
    <lineage>
        <taxon>Eukaryota</taxon>
        <taxon>Discoba</taxon>
        <taxon>Euglenozoa</taxon>
        <taxon>Kinetoplastea</taxon>
        <taxon>Metakinetoplastina</taxon>
        <taxon>Eubodonida</taxon>
        <taxon>Bodonidae</taxon>
        <taxon>Bodo</taxon>
    </lineage>
</organism>
<dbReference type="PROSITE" id="PS51450">
    <property type="entry name" value="LRR"/>
    <property type="match status" value="1"/>
</dbReference>
<accession>A0A0S4IRL3</accession>
<dbReference type="InterPro" id="IPR001611">
    <property type="entry name" value="Leu-rich_rpt"/>
</dbReference>
<dbReference type="EMBL" id="CYKH01000330">
    <property type="protein sequence ID" value="CUF45790.1"/>
    <property type="molecule type" value="Genomic_DNA"/>
</dbReference>
<keyword evidence="3" id="KW-0963">Cytoplasm</keyword>
<protein>
    <recommendedName>
        <fullName evidence="2">Leucine-rich repeat-containing protein 51</fullName>
    </recommendedName>
</protein>
<dbReference type="Proteomes" id="UP000051952">
    <property type="component" value="Unassembled WGS sequence"/>
</dbReference>
<evidence type="ECO:0000313" key="7">
    <source>
        <dbReference type="EMBL" id="CUF45790.1"/>
    </source>
</evidence>
<dbReference type="PANTHER" id="PTHR46545">
    <property type="entry name" value="LEUCINE-RICH REPEAT-CONTAINING PROTEIN 51"/>
    <property type="match status" value="1"/>
</dbReference>
<dbReference type="Gene3D" id="3.80.10.10">
    <property type="entry name" value="Ribonuclease Inhibitor"/>
    <property type="match status" value="1"/>
</dbReference>
<dbReference type="AlphaFoldDB" id="A0A0S4IRL3"/>
<reference evidence="8" key="1">
    <citation type="submission" date="2015-09" db="EMBL/GenBank/DDBJ databases">
        <authorList>
            <consortium name="Pathogen Informatics"/>
        </authorList>
    </citation>
    <scope>NUCLEOTIDE SEQUENCE [LARGE SCALE GENOMIC DNA]</scope>
    <source>
        <strain evidence="8">Lake Konstanz</strain>
    </source>
</reference>
<sequence>MDTDLLEIANERILKSILSQDVTGYTDLISPDVTLNVLYDAHTLPPPSQDGNKRGTTTALDDAPGQATYKGGEAGATGQDPTTVAVQLAAAHDASPTCTVYTGSKSFAEATYVLFQWLQQGKAILQPIVVMEPRRPRKDPNAASPSSKFPASPRGGNAKNVANATVPFKAFQVGSQVDRNAKLMGYSRITITWGRTNLQIRDEVYFDEGQVFIVDRSLVVPDDVTNPSYLADRASFYKESLHRVDTNGNHPPVLDFTFQDVHDIVDLLRVKPAHGRHHKIRGVEVAAAKVEKAVNAAAVFQLAGQKQTAANGKTLIKARNKKGEEEAYEIADDRGSKVIKAEKEINDDVVARLGEMLDHKYEAHAFRLSNNPEIRDIRQLVPVLRTLIANSFLTITWLDLSCNAIVHLPADLVALPLQSLYLHGNQISDWAEIDNVVVPIATLTSVTMHGTPLAQQPNYKFELMSRLMTAPGREIPLKQIDFVPVSTQDIVVGSMQEAFKKKKSSDKVATARSAAMRELAAQSMASKSPRVVTPRSRTRGPSMSPRQVPPSPRR</sequence>
<name>A0A0S4IRL3_BODSA</name>
<keyword evidence="4" id="KW-0433">Leucine-rich repeat</keyword>
<keyword evidence="8" id="KW-1185">Reference proteome</keyword>
<dbReference type="OrthoDB" id="676979at2759"/>
<dbReference type="VEuPathDB" id="TriTrypDB:BSAL_62660"/>
<evidence type="ECO:0000256" key="2">
    <source>
        <dbReference type="ARBA" id="ARBA00014223"/>
    </source>
</evidence>
<evidence type="ECO:0000256" key="1">
    <source>
        <dbReference type="ARBA" id="ARBA00004496"/>
    </source>
</evidence>
<keyword evidence="5" id="KW-0677">Repeat</keyword>
<dbReference type="OMA" id="MEYEQVE"/>